<dbReference type="Proteomes" id="UP000325466">
    <property type="component" value="Unassembled WGS sequence"/>
</dbReference>
<accession>A0ABQ0YPK1</accession>
<organism evidence="1 2">
    <name type="scientific">Rhodococcus aetherivorans</name>
    <dbReference type="NCBI Taxonomy" id="191292"/>
    <lineage>
        <taxon>Bacteria</taxon>
        <taxon>Bacillati</taxon>
        <taxon>Actinomycetota</taxon>
        <taxon>Actinomycetes</taxon>
        <taxon>Mycobacteriales</taxon>
        <taxon>Nocardiaceae</taxon>
        <taxon>Rhodococcus</taxon>
    </lineage>
</organism>
<comment type="caution">
    <text evidence="1">The sequence shown here is derived from an EMBL/GenBank/DDBJ whole genome shotgun (WGS) entry which is preliminary data.</text>
</comment>
<protein>
    <submittedName>
        <fullName evidence="1">Uncharacterized protein</fullName>
    </submittedName>
</protein>
<evidence type="ECO:0000313" key="2">
    <source>
        <dbReference type="Proteomes" id="UP000325466"/>
    </source>
</evidence>
<name>A0ABQ0YPK1_9NOCA</name>
<evidence type="ECO:0000313" key="1">
    <source>
        <dbReference type="EMBL" id="GES38468.1"/>
    </source>
</evidence>
<sequence length="52" mass="5460">MHLLDGGLTARGLSLSLAIAQVRQLAGSRVDIGRTRRLGRGRLLDSGHGPLA</sequence>
<dbReference type="EMBL" id="BLAH01000094">
    <property type="protein sequence ID" value="GES38468.1"/>
    <property type="molecule type" value="Genomic_DNA"/>
</dbReference>
<proteinExistence type="predicted"/>
<gene>
    <name evidence="1" type="ORF">RAJCM14343_3733</name>
</gene>
<keyword evidence="2" id="KW-1185">Reference proteome</keyword>
<reference evidence="1 2" key="1">
    <citation type="journal article" date="2018" name="Biodegradation">
        <title>1,4-Dioxane degradation characteristics of Rhodococcus aetherivorans JCM 14343.</title>
        <authorList>
            <person name="Inoue D."/>
            <person name="Tsunoda T."/>
            <person name="Yamamoto N."/>
            <person name="Ike M."/>
            <person name="Sei K."/>
        </authorList>
    </citation>
    <scope>NUCLEOTIDE SEQUENCE [LARGE SCALE GENOMIC DNA]</scope>
    <source>
        <strain evidence="1 2">JCM 14343</strain>
    </source>
</reference>